<accession>A0A0C2NHK1</accession>
<evidence type="ECO:0000256" key="2">
    <source>
        <dbReference type="ARBA" id="ARBA00003968"/>
    </source>
</evidence>
<keyword evidence="14" id="KW-1185">Reference proteome</keyword>
<evidence type="ECO:0000313" key="13">
    <source>
        <dbReference type="EMBL" id="KII73507.1"/>
    </source>
</evidence>
<evidence type="ECO:0000256" key="4">
    <source>
        <dbReference type="ARBA" id="ARBA00004659"/>
    </source>
</evidence>
<organism evidence="13 14">
    <name type="scientific">Thelohanellus kitauei</name>
    <name type="common">Myxosporean</name>
    <dbReference type="NCBI Taxonomy" id="669202"/>
    <lineage>
        <taxon>Eukaryota</taxon>
        <taxon>Metazoa</taxon>
        <taxon>Cnidaria</taxon>
        <taxon>Myxozoa</taxon>
        <taxon>Myxosporea</taxon>
        <taxon>Bivalvulida</taxon>
        <taxon>Platysporina</taxon>
        <taxon>Myxobolidae</taxon>
        <taxon>Thelohanellus</taxon>
    </lineage>
</organism>
<dbReference type="NCBIfam" id="NF002636">
    <property type="entry name" value="PRK02304.1-5"/>
    <property type="match status" value="1"/>
</dbReference>
<dbReference type="FunFam" id="3.40.50.2020:FF:000004">
    <property type="entry name" value="Adenine phosphoribosyltransferase"/>
    <property type="match status" value="1"/>
</dbReference>
<protein>
    <recommendedName>
        <fullName evidence="7">adenine phosphoribosyltransferase</fullName>
        <ecNumber evidence="7">2.4.2.7</ecNumber>
    </recommendedName>
</protein>
<dbReference type="EMBL" id="JWZT01000800">
    <property type="protein sequence ID" value="KII73507.1"/>
    <property type="molecule type" value="Genomic_DNA"/>
</dbReference>
<keyword evidence="11" id="KW-0660">Purine salvage</keyword>
<comment type="pathway">
    <text evidence="4">Purine metabolism; AMP biosynthesis via salvage pathway; AMP from adenine: step 1/1.</text>
</comment>
<dbReference type="InterPro" id="IPR029057">
    <property type="entry name" value="PRTase-like"/>
</dbReference>
<dbReference type="OMA" id="NWIGIGE"/>
<dbReference type="OrthoDB" id="363185at2759"/>
<keyword evidence="8" id="KW-0963">Cytoplasm</keyword>
<name>A0A0C2NHK1_THEKT</name>
<evidence type="ECO:0000259" key="12">
    <source>
        <dbReference type="Pfam" id="PF00156"/>
    </source>
</evidence>
<dbReference type="InterPro" id="IPR000836">
    <property type="entry name" value="PRTase_dom"/>
</dbReference>
<keyword evidence="9 13" id="KW-0328">Glycosyltransferase</keyword>
<dbReference type="GO" id="GO:0006166">
    <property type="term" value="P:purine ribonucleoside salvage"/>
    <property type="evidence" value="ECO:0007669"/>
    <property type="project" value="UniProtKB-KW"/>
</dbReference>
<evidence type="ECO:0000256" key="9">
    <source>
        <dbReference type="ARBA" id="ARBA00022676"/>
    </source>
</evidence>
<evidence type="ECO:0000256" key="7">
    <source>
        <dbReference type="ARBA" id="ARBA00011893"/>
    </source>
</evidence>
<comment type="caution">
    <text evidence="13">The sequence shown here is derived from an EMBL/GenBank/DDBJ whole genome shotgun (WGS) entry which is preliminary data.</text>
</comment>
<dbReference type="GO" id="GO:0002055">
    <property type="term" value="F:adenine binding"/>
    <property type="evidence" value="ECO:0007669"/>
    <property type="project" value="TreeGrafter"/>
</dbReference>
<dbReference type="Gene3D" id="3.40.50.2020">
    <property type="match status" value="1"/>
</dbReference>
<dbReference type="GO" id="GO:0003999">
    <property type="term" value="F:adenine phosphoribosyltransferase activity"/>
    <property type="evidence" value="ECO:0007669"/>
    <property type="project" value="UniProtKB-EC"/>
</dbReference>
<comment type="function">
    <text evidence="2">Catalyzes a salvage reaction resulting in the formation of AMP, that is energically less costly than de novo synthesis.</text>
</comment>
<dbReference type="InterPro" id="IPR050054">
    <property type="entry name" value="UPRTase/APRTase"/>
</dbReference>
<dbReference type="GO" id="GO:0016208">
    <property type="term" value="F:AMP binding"/>
    <property type="evidence" value="ECO:0007669"/>
    <property type="project" value="TreeGrafter"/>
</dbReference>
<comment type="subunit">
    <text evidence="6">Homodimer.</text>
</comment>
<gene>
    <name evidence="13" type="ORF">RF11_00100</name>
</gene>
<dbReference type="AlphaFoldDB" id="A0A0C2NHK1"/>
<dbReference type="PANTHER" id="PTHR32315:SF3">
    <property type="entry name" value="ADENINE PHOSPHORIBOSYLTRANSFERASE"/>
    <property type="match status" value="1"/>
</dbReference>
<reference evidence="13 14" key="1">
    <citation type="journal article" date="2014" name="Genome Biol. Evol.">
        <title>The genome of the myxosporean Thelohanellus kitauei shows adaptations to nutrient acquisition within its fish host.</title>
        <authorList>
            <person name="Yang Y."/>
            <person name="Xiong J."/>
            <person name="Zhou Z."/>
            <person name="Huo F."/>
            <person name="Miao W."/>
            <person name="Ran C."/>
            <person name="Liu Y."/>
            <person name="Zhang J."/>
            <person name="Feng J."/>
            <person name="Wang M."/>
            <person name="Wang M."/>
            <person name="Wang L."/>
            <person name="Yao B."/>
        </authorList>
    </citation>
    <scope>NUCLEOTIDE SEQUENCE [LARGE SCALE GENOMIC DNA]</scope>
    <source>
        <strain evidence="13">Wuqing</strain>
    </source>
</reference>
<keyword evidence="10 13" id="KW-0808">Transferase</keyword>
<dbReference type="GO" id="GO:0044209">
    <property type="term" value="P:AMP salvage"/>
    <property type="evidence" value="ECO:0007669"/>
    <property type="project" value="TreeGrafter"/>
</dbReference>
<dbReference type="CDD" id="cd06223">
    <property type="entry name" value="PRTases_typeI"/>
    <property type="match status" value="1"/>
</dbReference>
<dbReference type="PANTHER" id="PTHR32315">
    <property type="entry name" value="ADENINE PHOSPHORIBOSYLTRANSFERASE"/>
    <property type="match status" value="1"/>
</dbReference>
<evidence type="ECO:0000313" key="14">
    <source>
        <dbReference type="Proteomes" id="UP000031668"/>
    </source>
</evidence>
<proteinExistence type="inferred from homology"/>
<dbReference type="Pfam" id="PF00156">
    <property type="entry name" value="Pribosyltran"/>
    <property type="match status" value="1"/>
</dbReference>
<dbReference type="Proteomes" id="UP000031668">
    <property type="component" value="Unassembled WGS sequence"/>
</dbReference>
<comment type="subcellular location">
    <subcellularLocation>
        <location evidence="3">Cytoplasm</location>
    </subcellularLocation>
</comment>
<dbReference type="GO" id="GO:0005737">
    <property type="term" value="C:cytoplasm"/>
    <property type="evidence" value="ECO:0007669"/>
    <property type="project" value="UniProtKB-SubCell"/>
</dbReference>
<evidence type="ECO:0000256" key="5">
    <source>
        <dbReference type="ARBA" id="ARBA00008391"/>
    </source>
</evidence>
<comment type="catalytic activity">
    <reaction evidence="1">
        <text>AMP + diphosphate = 5-phospho-alpha-D-ribose 1-diphosphate + adenine</text>
        <dbReference type="Rhea" id="RHEA:16609"/>
        <dbReference type="ChEBI" id="CHEBI:16708"/>
        <dbReference type="ChEBI" id="CHEBI:33019"/>
        <dbReference type="ChEBI" id="CHEBI:58017"/>
        <dbReference type="ChEBI" id="CHEBI:456215"/>
        <dbReference type="EC" id="2.4.2.7"/>
    </reaction>
</comment>
<evidence type="ECO:0000256" key="1">
    <source>
        <dbReference type="ARBA" id="ARBA00000868"/>
    </source>
</evidence>
<feature type="domain" description="Phosphoribosyltransferase" evidence="12">
    <location>
        <begin position="42"/>
        <end position="161"/>
    </location>
</feature>
<evidence type="ECO:0000256" key="3">
    <source>
        <dbReference type="ARBA" id="ARBA00004496"/>
    </source>
</evidence>
<evidence type="ECO:0000256" key="11">
    <source>
        <dbReference type="ARBA" id="ARBA00022726"/>
    </source>
</evidence>
<evidence type="ECO:0000256" key="10">
    <source>
        <dbReference type="ARBA" id="ARBA00022679"/>
    </source>
</evidence>
<dbReference type="SUPFAM" id="SSF53271">
    <property type="entry name" value="PRTase-like"/>
    <property type="match status" value="1"/>
</dbReference>
<dbReference type="GO" id="GO:0006168">
    <property type="term" value="P:adenine salvage"/>
    <property type="evidence" value="ECO:0007669"/>
    <property type="project" value="TreeGrafter"/>
</dbReference>
<comment type="similarity">
    <text evidence="5">Belongs to the purine/pyrimidine phosphoribosyltransferase family.</text>
</comment>
<sequence>MNDISIQEKKNRIFALTKIHKDFPSPGLSFMDIMPIFKSPNAIQMVIDVMAADIREKGWKFDLIACIEARGFLFGNLLAREFKVGFVAIREASKLPGPVFQVHTKSEFGEKDLQIQQDPELNGKSVLIVDDLIATGGTAAGAIELLKKCGSKIVGCSFLVDVFFVQKVKEFDSDYCATFK</sequence>
<evidence type="ECO:0000256" key="8">
    <source>
        <dbReference type="ARBA" id="ARBA00022490"/>
    </source>
</evidence>
<dbReference type="EC" id="2.4.2.7" evidence="7"/>
<evidence type="ECO:0000256" key="6">
    <source>
        <dbReference type="ARBA" id="ARBA00011738"/>
    </source>
</evidence>